<comment type="caution">
    <text evidence="13">The sequence shown here is derived from an EMBL/GenBank/DDBJ whole genome shotgun (WGS) entry which is preliminary data.</text>
</comment>
<keyword evidence="4 10" id="KW-0808">Transferase</keyword>
<feature type="domain" description="GHMP kinase C-terminal" evidence="12">
    <location>
        <begin position="211"/>
        <end position="278"/>
    </location>
</feature>
<gene>
    <name evidence="10 13" type="primary">ispE</name>
    <name evidence="13" type="ORF">H4O21_22185</name>
</gene>
<keyword evidence="6 10" id="KW-0418">Kinase</keyword>
<dbReference type="InterPro" id="IPR020568">
    <property type="entry name" value="Ribosomal_Su5_D2-typ_SF"/>
</dbReference>
<evidence type="ECO:0000256" key="10">
    <source>
        <dbReference type="HAMAP-Rule" id="MF_00061"/>
    </source>
</evidence>
<dbReference type="Pfam" id="PF08544">
    <property type="entry name" value="GHMP_kinases_C"/>
    <property type="match status" value="1"/>
</dbReference>
<dbReference type="Pfam" id="PF00288">
    <property type="entry name" value="GHMP_kinases_N"/>
    <property type="match status" value="1"/>
</dbReference>
<dbReference type="GO" id="GO:0005524">
    <property type="term" value="F:ATP binding"/>
    <property type="evidence" value="ECO:0007669"/>
    <property type="project" value="UniProtKB-UniRule"/>
</dbReference>
<dbReference type="GO" id="GO:0050515">
    <property type="term" value="F:4-(cytidine 5'-diphospho)-2-C-methyl-D-erythritol kinase activity"/>
    <property type="evidence" value="ECO:0007669"/>
    <property type="project" value="UniProtKB-UniRule"/>
</dbReference>
<dbReference type="EC" id="2.7.1.148" evidence="2 10"/>
<comment type="function">
    <text evidence="10">Catalyzes the phosphorylation of the position 2 hydroxy group of 4-diphosphocytidyl-2C-methyl-D-erythritol.</text>
</comment>
<organism evidence="13 14">
    <name type="scientific">Oceanospirillum sediminis</name>
    <dbReference type="NCBI Taxonomy" id="2760088"/>
    <lineage>
        <taxon>Bacteria</taxon>
        <taxon>Pseudomonadati</taxon>
        <taxon>Pseudomonadota</taxon>
        <taxon>Gammaproteobacteria</taxon>
        <taxon>Oceanospirillales</taxon>
        <taxon>Oceanospirillaceae</taxon>
        <taxon>Oceanospirillum</taxon>
    </lineage>
</organism>
<name>A0A839IVE9_9GAMM</name>
<evidence type="ECO:0000313" key="13">
    <source>
        <dbReference type="EMBL" id="MBB1489325.1"/>
    </source>
</evidence>
<proteinExistence type="inferred from homology"/>
<dbReference type="SUPFAM" id="SSF55060">
    <property type="entry name" value="GHMP Kinase, C-terminal domain"/>
    <property type="match status" value="1"/>
</dbReference>
<dbReference type="Proteomes" id="UP000565262">
    <property type="component" value="Unassembled WGS sequence"/>
</dbReference>
<dbReference type="RefSeq" id="WP_182811347.1">
    <property type="nucleotide sequence ID" value="NZ_JACJFM010000050.1"/>
</dbReference>
<keyword evidence="8 10" id="KW-0414">Isoprene biosynthesis</keyword>
<dbReference type="GO" id="GO:0019288">
    <property type="term" value="P:isopentenyl diphosphate biosynthetic process, methylerythritol 4-phosphate pathway"/>
    <property type="evidence" value="ECO:0007669"/>
    <property type="project" value="UniProtKB-UniRule"/>
</dbReference>
<comment type="catalytic activity">
    <reaction evidence="10">
        <text>4-CDP-2-C-methyl-D-erythritol + ATP = 4-CDP-2-C-methyl-D-erythritol 2-phosphate + ADP + H(+)</text>
        <dbReference type="Rhea" id="RHEA:18437"/>
        <dbReference type="ChEBI" id="CHEBI:15378"/>
        <dbReference type="ChEBI" id="CHEBI:30616"/>
        <dbReference type="ChEBI" id="CHEBI:57823"/>
        <dbReference type="ChEBI" id="CHEBI:57919"/>
        <dbReference type="ChEBI" id="CHEBI:456216"/>
        <dbReference type="EC" id="2.7.1.148"/>
    </reaction>
</comment>
<evidence type="ECO:0000256" key="7">
    <source>
        <dbReference type="ARBA" id="ARBA00022840"/>
    </source>
</evidence>
<evidence type="ECO:0000256" key="4">
    <source>
        <dbReference type="ARBA" id="ARBA00022679"/>
    </source>
</evidence>
<evidence type="ECO:0000256" key="1">
    <source>
        <dbReference type="ARBA" id="ARBA00009684"/>
    </source>
</evidence>
<dbReference type="InterPro" id="IPR006204">
    <property type="entry name" value="GHMP_kinase_N_dom"/>
</dbReference>
<comment type="pathway">
    <text evidence="10">Isoprenoid biosynthesis; isopentenyl diphosphate biosynthesis via DXP pathway; isopentenyl diphosphate from 1-deoxy-D-xylulose 5-phosphate: step 3/6.</text>
</comment>
<keyword evidence="7 10" id="KW-0067">ATP-binding</keyword>
<dbReference type="EMBL" id="JACJFM010000050">
    <property type="protein sequence ID" value="MBB1489325.1"/>
    <property type="molecule type" value="Genomic_DNA"/>
</dbReference>
<dbReference type="InterPro" id="IPR013750">
    <property type="entry name" value="GHMP_kinase_C_dom"/>
</dbReference>
<dbReference type="SUPFAM" id="SSF54211">
    <property type="entry name" value="Ribosomal protein S5 domain 2-like"/>
    <property type="match status" value="1"/>
</dbReference>
<dbReference type="HAMAP" id="MF_00061">
    <property type="entry name" value="IspE"/>
    <property type="match status" value="1"/>
</dbReference>
<evidence type="ECO:0000256" key="2">
    <source>
        <dbReference type="ARBA" id="ARBA00012052"/>
    </source>
</evidence>
<keyword evidence="5 10" id="KW-0547">Nucleotide-binding</keyword>
<dbReference type="Gene3D" id="3.30.70.890">
    <property type="entry name" value="GHMP kinase, C-terminal domain"/>
    <property type="match status" value="1"/>
</dbReference>
<dbReference type="InterPro" id="IPR036554">
    <property type="entry name" value="GHMP_kinase_C_sf"/>
</dbReference>
<dbReference type="PANTHER" id="PTHR43527:SF2">
    <property type="entry name" value="4-DIPHOSPHOCYTIDYL-2-C-METHYL-D-ERYTHRITOL KINASE, CHLOROPLASTIC"/>
    <property type="match status" value="1"/>
</dbReference>
<dbReference type="InterPro" id="IPR004424">
    <property type="entry name" value="IspE"/>
</dbReference>
<keyword evidence="14" id="KW-1185">Reference proteome</keyword>
<dbReference type="NCBIfam" id="TIGR00154">
    <property type="entry name" value="ispE"/>
    <property type="match status" value="1"/>
</dbReference>
<dbReference type="GO" id="GO:0016114">
    <property type="term" value="P:terpenoid biosynthetic process"/>
    <property type="evidence" value="ECO:0007669"/>
    <property type="project" value="UniProtKB-UniRule"/>
</dbReference>
<dbReference type="PANTHER" id="PTHR43527">
    <property type="entry name" value="4-DIPHOSPHOCYTIDYL-2-C-METHYL-D-ERYTHRITOL KINASE, CHLOROPLASTIC"/>
    <property type="match status" value="1"/>
</dbReference>
<dbReference type="Gene3D" id="3.30.230.10">
    <property type="match status" value="1"/>
</dbReference>
<evidence type="ECO:0000256" key="9">
    <source>
        <dbReference type="ARBA" id="ARBA00032554"/>
    </source>
</evidence>
<evidence type="ECO:0000256" key="8">
    <source>
        <dbReference type="ARBA" id="ARBA00023229"/>
    </source>
</evidence>
<feature type="active site" evidence="10">
    <location>
        <position position="31"/>
    </location>
</feature>
<feature type="domain" description="GHMP kinase N-terminal" evidence="11">
    <location>
        <begin position="88"/>
        <end position="167"/>
    </location>
</feature>
<dbReference type="UniPathway" id="UPA00056">
    <property type="reaction ID" value="UER00094"/>
</dbReference>
<comment type="similarity">
    <text evidence="1 10">Belongs to the GHMP kinase family. IspE subfamily.</text>
</comment>
<protein>
    <recommendedName>
        <fullName evidence="3 10">4-diphosphocytidyl-2-C-methyl-D-erythritol kinase</fullName>
        <shortName evidence="10">CMK</shortName>
        <ecNumber evidence="2 10">2.7.1.148</ecNumber>
    </recommendedName>
    <alternativeName>
        <fullName evidence="9 10">4-(cytidine-5'-diphospho)-2-C-methyl-D-erythritol kinase</fullName>
    </alternativeName>
</protein>
<evidence type="ECO:0000256" key="5">
    <source>
        <dbReference type="ARBA" id="ARBA00022741"/>
    </source>
</evidence>
<feature type="active site" evidence="10">
    <location>
        <position position="160"/>
    </location>
</feature>
<sequence>MNTPAAGIAPAVVWPESLSLPSSVTLPAPAKLNLMLHIVGQREDGYHLLQTQFQFLDFCDQLTFELTGEHSGGIELISEMKDVAAEENLIVKAGRQLQRCHPDRILPDVRITLEKRIPMGGGVGGGSSDCATALIALNYLWQLNMTVDQLAEIGVSLGADVPVFVRGNAAWAEGIGEQLTPIYLPEPYFVVLIPDCHISTAKIFSNKELTRDSRIMKIAPALEQGGHNDCEPIVRSLYPEVDEAVSWLAQFSKTQMTGTGACVFAGFKDKETAIKILCQKPENWQGFVAQGKNISPLFSKLSEFIES</sequence>
<feature type="binding site" evidence="10">
    <location>
        <begin position="118"/>
        <end position="128"/>
    </location>
    <ligand>
        <name>ATP</name>
        <dbReference type="ChEBI" id="CHEBI:30616"/>
    </ligand>
</feature>
<reference evidence="13 14" key="1">
    <citation type="submission" date="2020-08" db="EMBL/GenBank/DDBJ databases">
        <title>Oceanospirillum sp. nov. isolated from marine sediment.</title>
        <authorList>
            <person name="Ji X."/>
        </authorList>
    </citation>
    <scope>NUCLEOTIDE SEQUENCE [LARGE SCALE GENOMIC DNA]</scope>
    <source>
        <strain evidence="13 14">D5</strain>
    </source>
</reference>
<evidence type="ECO:0000259" key="12">
    <source>
        <dbReference type="Pfam" id="PF08544"/>
    </source>
</evidence>
<evidence type="ECO:0000256" key="6">
    <source>
        <dbReference type="ARBA" id="ARBA00022777"/>
    </source>
</evidence>
<dbReference type="PIRSF" id="PIRSF010376">
    <property type="entry name" value="IspE"/>
    <property type="match status" value="1"/>
</dbReference>
<evidence type="ECO:0000259" key="11">
    <source>
        <dbReference type="Pfam" id="PF00288"/>
    </source>
</evidence>
<accession>A0A839IVE9</accession>
<dbReference type="InterPro" id="IPR014721">
    <property type="entry name" value="Ribsml_uS5_D2-typ_fold_subgr"/>
</dbReference>
<evidence type="ECO:0000313" key="14">
    <source>
        <dbReference type="Proteomes" id="UP000565262"/>
    </source>
</evidence>
<dbReference type="AlphaFoldDB" id="A0A839IVE9"/>
<evidence type="ECO:0000256" key="3">
    <source>
        <dbReference type="ARBA" id="ARBA00017473"/>
    </source>
</evidence>